<dbReference type="EMBL" id="JABWDU010000003">
    <property type="protein sequence ID" value="NVD39880.1"/>
    <property type="molecule type" value="Genomic_DNA"/>
</dbReference>
<keyword evidence="1" id="KW-0472">Membrane</keyword>
<name>A0A7Y6Q6Q8_9HYPH</name>
<organism evidence="2 3">
    <name type="scientific">Ensifer oleiphilus</name>
    <dbReference type="NCBI Taxonomy" id="2742698"/>
    <lineage>
        <taxon>Bacteria</taxon>
        <taxon>Pseudomonadati</taxon>
        <taxon>Pseudomonadota</taxon>
        <taxon>Alphaproteobacteria</taxon>
        <taxon>Hyphomicrobiales</taxon>
        <taxon>Rhizobiaceae</taxon>
        <taxon>Sinorhizobium/Ensifer group</taxon>
        <taxon>Ensifer</taxon>
    </lineage>
</organism>
<protein>
    <submittedName>
        <fullName evidence="2">Uncharacterized protein</fullName>
    </submittedName>
</protein>
<accession>A0A7Y6Q6Q8</accession>
<keyword evidence="1" id="KW-1133">Transmembrane helix</keyword>
<evidence type="ECO:0000313" key="3">
    <source>
        <dbReference type="Proteomes" id="UP000520198"/>
    </source>
</evidence>
<proteinExistence type="predicted"/>
<evidence type="ECO:0000313" key="2">
    <source>
        <dbReference type="EMBL" id="NVD39880.1"/>
    </source>
</evidence>
<keyword evidence="3" id="KW-1185">Reference proteome</keyword>
<dbReference type="Proteomes" id="UP000520198">
    <property type="component" value="Unassembled WGS sequence"/>
</dbReference>
<sequence>MEPERERIMTPEEARRDHREMLRYMGIHALYGLATGATVAGVLIWLNIGAVGTHIARSTSPILATAMVVVPFTLLFGGAVAASSIALLPYRRKFKR</sequence>
<feature type="transmembrane region" description="Helical" evidence="1">
    <location>
        <begin position="66"/>
        <end position="90"/>
    </location>
</feature>
<dbReference type="AlphaFoldDB" id="A0A7Y6Q6Q8"/>
<keyword evidence="1" id="KW-0812">Transmembrane</keyword>
<reference evidence="2 3" key="1">
    <citation type="submission" date="2020-06" db="EMBL/GenBank/DDBJ databases">
        <authorList>
            <person name="Grouzdev D.S."/>
        </authorList>
    </citation>
    <scope>NUCLEOTIDE SEQUENCE [LARGE SCALE GENOMIC DNA]</scope>
    <source>
        <strain evidence="2 3">HO-A22</strain>
    </source>
</reference>
<gene>
    <name evidence="2" type="ORF">HT585_13520</name>
</gene>
<comment type="caution">
    <text evidence="2">The sequence shown here is derived from an EMBL/GenBank/DDBJ whole genome shotgun (WGS) entry which is preliminary data.</text>
</comment>
<evidence type="ECO:0000256" key="1">
    <source>
        <dbReference type="SAM" id="Phobius"/>
    </source>
</evidence>
<feature type="transmembrane region" description="Helical" evidence="1">
    <location>
        <begin position="21"/>
        <end position="46"/>
    </location>
</feature>